<organism evidence="4 5">
    <name type="scientific">Herbidospora solisilvae</name>
    <dbReference type="NCBI Taxonomy" id="2696284"/>
    <lineage>
        <taxon>Bacteria</taxon>
        <taxon>Bacillati</taxon>
        <taxon>Actinomycetota</taxon>
        <taxon>Actinomycetes</taxon>
        <taxon>Streptosporangiales</taxon>
        <taxon>Streptosporangiaceae</taxon>
        <taxon>Herbidospora</taxon>
    </lineage>
</organism>
<feature type="region of interest" description="Disordered" evidence="1">
    <location>
        <begin position="178"/>
        <end position="199"/>
    </location>
</feature>
<evidence type="ECO:0000256" key="2">
    <source>
        <dbReference type="SAM" id="Phobius"/>
    </source>
</evidence>
<keyword evidence="2" id="KW-1133">Transmembrane helix</keyword>
<evidence type="ECO:0000313" key="5">
    <source>
        <dbReference type="Proteomes" id="UP000479526"/>
    </source>
</evidence>
<feature type="domain" description="DUF7662" evidence="3">
    <location>
        <begin position="5"/>
        <end position="77"/>
    </location>
</feature>
<dbReference type="Pfam" id="PF24698">
    <property type="entry name" value="DUF7662"/>
    <property type="match status" value="1"/>
</dbReference>
<evidence type="ECO:0000313" key="4">
    <source>
        <dbReference type="EMBL" id="NAS22291.1"/>
    </source>
</evidence>
<name>A0A7C9MWH7_9ACTN</name>
<dbReference type="AlphaFoldDB" id="A0A7C9MWH7"/>
<evidence type="ECO:0000259" key="3">
    <source>
        <dbReference type="Pfam" id="PF24698"/>
    </source>
</evidence>
<dbReference type="EMBL" id="WXEW01000003">
    <property type="protein sequence ID" value="NAS22291.1"/>
    <property type="molecule type" value="Genomic_DNA"/>
</dbReference>
<dbReference type="InterPro" id="IPR056079">
    <property type="entry name" value="DUF7662"/>
</dbReference>
<feature type="transmembrane region" description="Helical" evidence="2">
    <location>
        <begin position="137"/>
        <end position="159"/>
    </location>
</feature>
<proteinExistence type="predicted"/>
<feature type="transmembrane region" description="Helical" evidence="2">
    <location>
        <begin position="111"/>
        <end position="130"/>
    </location>
</feature>
<dbReference type="RefSeq" id="WP_161479685.1">
    <property type="nucleotide sequence ID" value="NZ_WXEW01000003.1"/>
</dbReference>
<gene>
    <name evidence="4" type="ORF">GT755_11420</name>
</gene>
<sequence>MAIDYKPLTKLLQETDSTKNRLDLSLGDITALIGKLPPQARREGWWTSRRRAQGRAWRTVGWKVESVDLDAGIVTFARIRQIPAWLRGVLSAVLAVATGVAINYLSGSTGWLSVGVVLVIAVFLSWATALTELRGGYLWAATSVTIALASIVGLTAMAGKQNETLSSAKTVQEAVPTGPMRCLQDNSSDRDAGAESHDIDAGGSAAQAVRVSAPAVISSVRIVAGVNETFPGGDQPRPMKVQLKGPGGEILAESQTEDINRDALTEYAFDQDVALDPEKVYTIKVINTSSWIVGLYVKRVRPGETLDPNNGVYLEKELARPDAHRVPGTALSGCVRGRM</sequence>
<keyword evidence="5" id="KW-1185">Reference proteome</keyword>
<feature type="transmembrane region" description="Helical" evidence="2">
    <location>
        <begin position="84"/>
        <end position="105"/>
    </location>
</feature>
<accession>A0A7C9MWH7</accession>
<feature type="compositionally biased region" description="Basic and acidic residues" evidence="1">
    <location>
        <begin position="187"/>
        <end position="199"/>
    </location>
</feature>
<reference evidence="4 5" key="1">
    <citation type="submission" date="2020-01" db="EMBL/GenBank/DDBJ databases">
        <title>Herbidospora sp. NEAU-GS84 nov., a novel actinomycete isolated from soil.</title>
        <authorList>
            <person name="Han L."/>
        </authorList>
    </citation>
    <scope>NUCLEOTIDE SEQUENCE [LARGE SCALE GENOMIC DNA]</scope>
    <source>
        <strain evidence="4 5">NEAU-GS84</strain>
    </source>
</reference>
<dbReference type="Proteomes" id="UP000479526">
    <property type="component" value="Unassembled WGS sequence"/>
</dbReference>
<keyword evidence="2" id="KW-0812">Transmembrane</keyword>
<comment type="caution">
    <text evidence="4">The sequence shown here is derived from an EMBL/GenBank/DDBJ whole genome shotgun (WGS) entry which is preliminary data.</text>
</comment>
<keyword evidence="2" id="KW-0472">Membrane</keyword>
<protein>
    <recommendedName>
        <fullName evidence="3">DUF7662 domain-containing protein</fullName>
    </recommendedName>
</protein>
<evidence type="ECO:0000256" key="1">
    <source>
        <dbReference type="SAM" id="MobiDB-lite"/>
    </source>
</evidence>